<feature type="transmembrane region" description="Helical" evidence="1">
    <location>
        <begin position="499"/>
        <end position="521"/>
    </location>
</feature>
<dbReference type="PANTHER" id="PTHR45698">
    <property type="entry name" value="TRACE AMINE-ASSOCIATED RECEPTOR 19N-RELATED"/>
    <property type="match status" value="1"/>
</dbReference>
<keyword evidence="3" id="KW-1185">Reference proteome</keyword>
<feature type="transmembrane region" description="Helical" evidence="1">
    <location>
        <begin position="622"/>
        <end position="643"/>
    </location>
</feature>
<feature type="transmembrane region" description="Helical" evidence="1">
    <location>
        <begin position="663"/>
        <end position="683"/>
    </location>
</feature>
<feature type="transmembrane region" description="Helical" evidence="1">
    <location>
        <begin position="160"/>
        <end position="184"/>
    </location>
</feature>
<evidence type="ECO:0008006" key="4">
    <source>
        <dbReference type="Google" id="ProtNLM"/>
    </source>
</evidence>
<name>A0AAD9P510_RIDPI</name>
<feature type="transmembrane region" description="Helical" evidence="1">
    <location>
        <begin position="415"/>
        <end position="435"/>
    </location>
</feature>
<accession>A0AAD9P510</accession>
<evidence type="ECO:0000313" key="3">
    <source>
        <dbReference type="Proteomes" id="UP001209878"/>
    </source>
</evidence>
<feature type="transmembrane region" description="Helical" evidence="1">
    <location>
        <begin position="242"/>
        <end position="260"/>
    </location>
</feature>
<dbReference type="AlphaFoldDB" id="A0AAD9P510"/>
<proteinExistence type="predicted"/>
<dbReference type="Gene3D" id="1.20.1070.10">
    <property type="entry name" value="Rhodopsin 7-helix transmembrane proteins"/>
    <property type="match status" value="1"/>
</dbReference>
<feature type="transmembrane region" description="Helical" evidence="1">
    <location>
        <begin position="280"/>
        <end position="305"/>
    </location>
</feature>
<reference evidence="2" key="1">
    <citation type="journal article" date="2023" name="Mol. Biol. Evol.">
        <title>Third-Generation Sequencing Reveals the Adaptive Role of the Epigenome in Three Deep-Sea Polychaetes.</title>
        <authorList>
            <person name="Perez M."/>
            <person name="Aroh O."/>
            <person name="Sun Y."/>
            <person name="Lan Y."/>
            <person name="Juniper S.K."/>
            <person name="Young C.R."/>
            <person name="Angers B."/>
            <person name="Qian P.Y."/>
        </authorList>
    </citation>
    <scope>NUCLEOTIDE SEQUENCE</scope>
    <source>
        <strain evidence="2">R07B-5</strain>
    </source>
</reference>
<dbReference type="Proteomes" id="UP001209878">
    <property type="component" value="Unassembled WGS sequence"/>
</dbReference>
<keyword evidence="1" id="KW-1133">Transmembrane helix</keyword>
<feature type="transmembrane region" description="Helical" evidence="1">
    <location>
        <begin position="447"/>
        <end position="466"/>
    </location>
</feature>
<comment type="caution">
    <text evidence="2">The sequence shown here is derived from an EMBL/GenBank/DDBJ whole genome shotgun (WGS) entry which is preliminary data.</text>
</comment>
<protein>
    <recommendedName>
        <fullName evidence="4">G-protein coupled receptors family 1 profile domain-containing protein</fullName>
    </recommendedName>
</protein>
<feature type="transmembrane region" description="Helical" evidence="1">
    <location>
        <begin position="6"/>
        <end position="30"/>
    </location>
</feature>
<feature type="transmembrane region" description="Helical" evidence="1">
    <location>
        <begin position="42"/>
        <end position="59"/>
    </location>
</feature>
<feature type="transmembrane region" description="Helical" evidence="1">
    <location>
        <begin position="79"/>
        <end position="97"/>
    </location>
</feature>
<feature type="transmembrane region" description="Helical" evidence="1">
    <location>
        <begin position="204"/>
        <end position="222"/>
    </location>
</feature>
<dbReference type="PANTHER" id="PTHR45698:SF1">
    <property type="entry name" value="TRACE AMINE-ASSOCIATED RECEPTOR 13C-LIKE"/>
    <property type="match status" value="1"/>
</dbReference>
<feature type="transmembrane region" description="Helical" evidence="1">
    <location>
        <begin position="317"/>
        <end position="340"/>
    </location>
</feature>
<keyword evidence="1" id="KW-0812">Transmembrane</keyword>
<dbReference type="EMBL" id="JAODUO010000138">
    <property type="protein sequence ID" value="KAK2188272.1"/>
    <property type="molecule type" value="Genomic_DNA"/>
</dbReference>
<gene>
    <name evidence="2" type="ORF">NP493_138g05003</name>
</gene>
<evidence type="ECO:0000256" key="1">
    <source>
        <dbReference type="SAM" id="Phobius"/>
    </source>
</evidence>
<organism evidence="2 3">
    <name type="scientific">Ridgeia piscesae</name>
    <name type="common">Tubeworm</name>
    <dbReference type="NCBI Taxonomy" id="27915"/>
    <lineage>
        <taxon>Eukaryota</taxon>
        <taxon>Metazoa</taxon>
        <taxon>Spiralia</taxon>
        <taxon>Lophotrochozoa</taxon>
        <taxon>Annelida</taxon>
        <taxon>Polychaeta</taxon>
        <taxon>Sedentaria</taxon>
        <taxon>Canalipalpata</taxon>
        <taxon>Sabellida</taxon>
        <taxon>Siboglinidae</taxon>
        <taxon>Ridgeia</taxon>
    </lineage>
</organism>
<keyword evidence="1" id="KW-0472">Membrane</keyword>
<sequence length="719" mass="80080">MDIIHNILLVIGVFMNILGFITLLLSWPLWARPGRCLLRHQIILDTIVIALGYAFLRGSTITRATSTSAFLCRFWYSEFFFWTHVNVSTWNLLLVAIEQMMLAWTPEGISGFDKRVVPFHIIVSYFTGIVTNCPRITELSIVNGTCINNMSYPFGTEERTFVAASTVGAIASQLIPIVYIQLFVRHMCKPEKTVPPVDHGAMTLWYAVVCSLGVAANTLAYLSLRRTPPSTPGRTLLRHQCFLDAALCVAGFVLLTQPQWWHSGLPALDAILCRLWHSEFLFFCHSNVSLSILLLCVLDHLTLVPKDESDTDRRSELWYLLAVYGVGYLSAAPDLATVTFEESKCFSRMSLPPGVDAVLCAAAVTTHTPGLVWSKIVSAETDSSAQALLVKSPATTEEAEDDVSPRPLTHGAMTLWYAVVCSLGVAANTLAYLSLRRTPPSTPGRTLLRHQCFLDAALCVAGFVLLTQSQWWHSGLPALDAILCRLWHSEFLFSCHAKIAGWSSLIIVTESILVAIGLPCFSLKEICFHLSVLYVIGYTSSAPDLTTMALVNGKCVTQIAVPIGLDPISFHRLSFFARQIGRIVPCIYLFVFVRRADAVWLTFQYEPHSLIGRQTQTRSNTITYYAVLAVVIMTVTLVTAFTLRHWRAPPYCRLVRNHDTMTLAILCKSLFSALFFVVVLPTYRHALQSTILCRPGASSTLEMYHDTNTKTYNQNVFSI</sequence>
<evidence type="ECO:0000313" key="2">
    <source>
        <dbReference type="EMBL" id="KAK2188272.1"/>
    </source>
</evidence>